<keyword evidence="3" id="KW-1185">Reference proteome</keyword>
<feature type="compositionally biased region" description="Polar residues" evidence="1">
    <location>
        <begin position="225"/>
        <end position="236"/>
    </location>
</feature>
<dbReference type="AlphaFoldDB" id="A0A9P9Y0S4"/>
<comment type="caution">
    <text evidence="2">The sequence shown here is derived from an EMBL/GenBank/DDBJ whole genome shotgun (WGS) entry which is preliminary data.</text>
</comment>
<proteinExistence type="predicted"/>
<feature type="region of interest" description="Disordered" evidence="1">
    <location>
        <begin position="249"/>
        <end position="303"/>
    </location>
</feature>
<dbReference type="Proteomes" id="UP001055219">
    <property type="component" value="Unassembled WGS sequence"/>
</dbReference>
<dbReference type="OrthoDB" id="5421247at2759"/>
<gene>
    <name evidence="2" type="ORF">J7T54_001430</name>
</gene>
<dbReference type="GeneID" id="75827949"/>
<sequence length="328" mass="35817">MAPSKQPPPSFAQLEQTALHIISLIRDTPGLENTKMAVVGDLALRHHLPECDRTASIDLVISKSSSPGRVRKEIVGHPMSPLVERSGMVFFKSPNRWEVEVKLIPDWLCPYLPDAARAVRDDTASLPYISLDDLIVFKADACGLRDQEASKRQEALDVAALLELASEHYPLQIDEDKMDRIKQALDDLIEYSPPELDAVWWQRRLGKVTDNQDSIETIMSELSDSFATNTPTSPGASSTRSSVYSTMSRTSSSLSTVSAKSMSSVSSSASSEPKSPEKNGRPRKMSVHGRHRRTTSGGVAPPSSLDAAVQRLHIGRPASPGVAFTNCI</sequence>
<evidence type="ECO:0000313" key="2">
    <source>
        <dbReference type="EMBL" id="KAI6781468.1"/>
    </source>
</evidence>
<dbReference type="RefSeq" id="XP_051362324.1">
    <property type="nucleotide sequence ID" value="XM_051506307.1"/>
</dbReference>
<organism evidence="2 3">
    <name type="scientific">Emericellopsis cladophorae</name>
    <dbReference type="NCBI Taxonomy" id="2686198"/>
    <lineage>
        <taxon>Eukaryota</taxon>
        <taxon>Fungi</taxon>
        <taxon>Dikarya</taxon>
        <taxon>Ascomycota</taxon>
        <taxon>Pezizomycotina</taxon>
        <taxon>Sordariomycetes</taxon>
        <taxon>Hypocreomycetidae</taxon>
        <taxon>Hypocreales</taxon>
        <taxon>Bionectriaceae</taxon>
        <taxon>Emericellopsis</taxon>
    </lineage>
</organism>
<evidence type="ECO:0000313" key="3">
    <source>
        <dbReference type="Proteomes" id="UP001055219"/>
    </source>
</evidence>
<feature type="region of interest" description="Disordered" evidence="1">
    <location>
        <begin position="225"/>
        <end position="244"/>
    </location>
</feature>
<feature type="compositionally biased region" description="Low complexity" evidence="1">
    <location>
        <begin position="249"/>
        <end position="273"/>
    </location>
</feature>
<accession>A0A9P9Y0S4</accession>
<name>A0A9P9Y0S4_9HYPO</name>
<evidence type="ECO:0000256" key="1">
    <source>
        <dbReference type="SAM" id="MobiDB-lite"/>
    </source>
</evidence>
<reference evidence="2" key="1">
    <citation type="journal article" date="2021" name="J Fungi (Basel)">
        <title>Genomic and Metabolomic Analyses of the Marine Fungus Emericellopsis cladophorae: Insights into Saltwater Adaptability Mechanisms and Its Biosynthetic Potential.</title>
        <authorList>
            <person name="Goncalves M.F.M."/>
            <person name="Hilario S."/>
            <person name="Van de Peer Y."/>
            <person name="Esteves A.C."/>
            <person name="Alves A."/>
        </authorList>
    </citation>
    <scope>NUCLEOTIDE SEQUENCE</scope>
    <source>
        <strain evidence="2">MUM 19.33</strain>
    </source>
</reference>
<protein>
    <submittedName>
        <fullName evidence="2">Uncharacterized protein</fullName>
    </submittedName>
</protein>
<dbReference type="EMBL" id="JAGIXG020000021">
    <property type="protein sequence ID" value="KAI6781468.1"/>
    <property type="molecule type" value="Genomic_DNA"/>
</dbReference>
<reference evidence="2" key="2">
    <citation type="submission" date="2022-07" db="EMBL/GenBank/DDBJ databases">
        <authorList>
            <person name="Goncalves M.F.M."/>
            <person name="Hilario S."/>
            <person name="Van De Peer Y."/>
            <person name="Esteves A.C."/>
            <person name="Alves A."/>
        </authorList>
    </citation>
    <scope>NUCLEOTIDE SEQUENCE</scope>
    <source>
        <strain evidence="2">MUM 19.33</strain>
    </source>
</reference>
<feature type="compositionally biased region" description="Basic residues" evidence="1">
    <location>
        <begin position="281"/>
        <end position="294"/>
    </location>
</feature>